<keyword evidence="2" id="KW-0813">Transport</keyword>
<sequence length="421" mass="43102">MTIIETAEADPGPDLDRRSSFIRRPLAPRSAYLLAAGIVGLAMFASGIPSPLYDTYSKLWGFSAVVLTIVYATYAFGVLVALLLAGRVSDEIGRRPVLLVALCGILVSTIVYMPAQSVAWLYAARGLQGLATGLALSAASASLLDLHPRRDPISVGLANGVASAGGIGLGIFASSVLVQYLPAPRVLPYVLLAVLLLIATIATLCLQDPVTPRPGARIRLTPQRPSVPPSGRRAFLLASLAVLSSWSLNGLYLSLGPELSANLLHSNSVVLSGLVVSSLPAAAALSQVVFGRGAPWAGASYGSLALAAGMGLLVAAVAVGSGALFVVASVIAGFGFGTAFLGGLRSLSAAVPPEHRAAVMSAFYIVAYGALSLPAIAAGLLSSPLGLNRTFEIFGVAIAALALVVAGEAWRTRPGRLSSRQ</sequence>
<name>A0ABS5KVX2_9ACTN</name>
<dbReference type="PROSITE" id="PS50850">
    <property type="entry name" value="MFS"/>
    <property type="match status" value="1"/>
</dbReference>
<evidence type="ECO:0000256" key="4">
    <source>
        <dbReference type="ARBA" id="ARBA00022692"/>
    </source>
</evidence>
<evidence type="ECO:0000256" key="3">
    <source>
        <dbReference type="ARBA" id="ARBA00022475"/>
    </source>
</evidence>
<keyword evidence="4 7" id="KW-0812">Transmembrane</keyword>
<feature type="transmembrane region" description="Helical" evidence="7">
    <location>
        <begin position="156"/>
        <end position="180"/>
    </location>
</feature>
<dbReference type="InterPro" id="IPR020846">
    <property type="entry name" value="MFS_dom"/>
</dbReference>
<evidence type="ECO:0000259" key="8">
    <source>
        <dbReference type="PROSITE" id="PS50850"/>
    </source>
</evidence>
<dbReference type="Gene3D" id="1.20.1250.20">
    <property type="entry name" value="MFS general substrate transporter like domains"/>
    <property type="match status" value="1"/>
</dbReference>
<dbReference type="Pfam" id="PF07690">
    <property type="entry name" value="MFS_1"/>
    <property type="match status" value="1"/>
</dbReference>
<feature type="transmembrane region" description="Helical" evidence="7">
    <location>
        <begin position="97"/>
        <end position="115"/>
    </location>
</feature>
<feature type="transmembrane region" description="Helical" evidence="7">
    <location>
        <begin position="267"/>
        <end position="289"/>
    </location>
</feature>
<feature type="transmembrane region" description="Helical" evidence="7">
    <location>
        <begin position="301"/>
        <end position="319"/>
    </location>
</feature>
<keyword evidence="10" id="KW-1185">Reference proteome</keyword>
<comment type="caution">
    <text evidence="9">The sequence shown here is derived from an EMBL/GenBank/DDBJ whole genome shotgun (WGS) entry which is preliminary data.</text>
</comment>
<comment type="subcellular location">
    <subcellularLocation>
        <location evidence="1">Cell membrane</location>
        <topology evidence="1">Multi-pass membrane protein</topology>
    </subcellularLocation>
</comment>
<dbReference type="InterPro" id="IPR050171">
    <property type="entry name" value="MFS_Transporters"/>
</dbReference>
<feature type="transmembrane region" description="Helical" evidence="7">
    <location>
        <begin position="127"/>
        <end position="144"/>
    </location>
</feature>
<dbReference type="InterPro" id="IPR005829">
    <property type="entry name" value="Sugar_transporter_CS"/>
</dbReference>
<proteinExistence type="predicted"/>
<evidence type="ECO:0000313" key="9">
    <source>
        <dbReference type="EMBL" id="MBS2550226.1"/>
    </source>
</evidence>
<protein>
    <submittedName>
        <fullName evidence="9">MFS transporter</fullName>
    </submittedName>
</protein>
<feature type="domain" description="Major facilitator superfamily (MFS) profile" evidence="8">
    <location>
        <begin position="31"/>
        <end position="413"/>
    </location>
</feature>
<dbReference type="SUPFAM" id="SSF103473">
    <property type="entry name" value="MFS general substrate transporter"/>
    <property type="match status" value="1"/>
</dbReference>
<evidence type="ECO:0000256" key="7">
    <source>
        <dbReference type="SAM" id="Phobius"/>
    </source>
</evidence>
<gene>
    <name evidence="9" type="ORF">KGQ19_25490</name>
</gene>
<evidence type="ECO:0000256" key="5">
    <source>
        <dbReference type="ARBA" id="ARBA00022989"/>
    </source>
</evidence>
<accession>A0ABS5KVX2</accession>
<feature type="transmembrane region" description="Helical" evidence="7">
    <location>
        <begin position="357"/>
        <end position="381"/>
    </location>
</feature>
<dbReference type="InterPro" id="IPR011701">
    <property type="entry name" value="MFS"/>
</dbReference>
<feature type="transmembrane region" description="Helical" evidence="7">
    <location>
        <begin position="393"/>
        <end position="410"/>
    </location>
</feature>
<dbReference type="PROSITE" id="PS00216">
    <property type="entry name" value="SUGAR_TRANSPORT_1"/>
    <property type="match status" value="1"/>
</dbReference>
<evidence type="ECO:0000313" key="10">
    <source>
        <dbReference type="Proteomes" id="UP000730482"/>
    </source>
</evidence>
<dbReference type="Proteomes" id="UP000730482">
    <property type="component" value="Unassembled WGS sequence"/>
</dbReference>
<feature type="transmembrane region" description="Helical" evidence="7">
    <location>
        <begin position="325"/>
        <end position="345"/>
    </location>
</feature>
<organism evidence="9 10">
    <name type="scientific">Catenulispora pinistramenti</name>
    <dbReference type="NCBI Taxonomy" id="2705254"/>
    <lineage>
        <taxon>Bacteria</taxon>
        <taxon>Bacillati</taxon>
        <taxon>Actinomycetota</taxon>
        <taxon>Actinomycetes</taxon>
        <taxon>Catenulisporales</taxon>
        <taxon>Catenulisporaceae</taxon>
        <taxon>Catenulispora</taxon>
    </lineage>
</organism>
<feature type="transmembrane region" description="Helical" evidence="7">
    <location>
        <begin position="59"/>
        <end position="85"/>
    </location>
</feature>
<dbReference type="InterPro" id="IPR036259">
    <property type="entry name" value="MFS_trans_sf"/>
</dbReference>
<evidence type="ECO:0000256" key="1">
    <source>
        <dbReference type="ARBA" id="ARBA00004651"/>
    </source>
</evidence>
<dbReference type="RefSeq" id="WP_212012574.1">
    <property type="nucleotide sequence ID" value="NZ_JAAFYZ010000095.1"/>
</dbReference>
<reference evidence="9 10" key="1">
    <citation type="submission" date="2020-02" db="EMBL/GenBank/DDBJ databases">
        <title>Acidophilic actinobacteria isolated from forest soil.</title>
        <authorList>
            <person name="Golinska P."/>
        </authorList>
    </citation>
    <scope>NUCLEOTIDE SEQUENCE [LARGE SCALE GENOMIC DNA]</scope>
    <source>
        <strain evidence="9 10">NL8</strain>
    </source>
</reference>
<feature type="transmembrane region" description="Helical" evidence="7">
    <location>
        <begin position="234"/>
        <end position="255"/>
    </location>
</feature>
<keyword evidence="6 7" id="KW-0472">Membrane</keyword>
<feature type="transmembrane region" description="Helical" evidence="7">
    <location>
        <begin position="31"/>
        <end position="53"/>
    </location>
</feature>
<evidence type="ECO:0000256" key="2">
    <source>
        <dbReference type="ARBA" id="ARBA00022448"/>
    </source>
</evidence>
<dbReference type="EMBL" id="JAAFYZ010000095">
    <property type="protein sequence ID" value="MBS2550226.1"/>
    <property type="molecule type" value="Genomic_DNA"/>
</dbReference>
<dbReference type="PANTHER" id="PTHR23517">
    <property type="entry name" value="RESISTANCE PROTEIN MDTM, PUTATIVE-RELATED-RELATED"/>
    <property type="match status" value="1"/>
</dbReference>
<evidence type="ECO:0000256" key="6">
    <source>
        <dbReference type="ARBA" id="ARBA00023136"/>
    </source>
</evidence>
<feature type="transmembrane region" description="Helical" evidence="7">
    <location>
        <begin position="186"/>
        <end position="206"/>
    </location>
</feature>
<keyword evidence="3" id="KW-1003">Cell membrane</keyword>
<dbReference type="PANTHER" id="PTHR23517:SF13">
    <property type="entry name" value="MAJOR FACILITATOR SUPERFAMILY MFS_1"/>
    <property type="match status" value="1"/>
</dbReference>
<keyword evidence="5 7" id="KW-1133">Transmembrane helix</keyword>